<feature type="transmembrane region" description="Helical" evidence="1">
    <location>
        <begin position="110"/>
        <end position="131"/>
    </location>
</feature>
<accession>A0A4R3YPU1</accession>
<feature type="transmembrane region" description="Helical" evidence="1">
    <location>
        <begin position="6"/>
        <end position="26"/>
    </location>
</feature>
<feature type="transmembrane region" description="Helical" evidence="1">
    <location>
        <begin position="38"/>
        <end position="57"/>
    </location>
</feature>
<gene>
    <name evidence="3" type="ORF">EDD60_12521</name>
</gene>
<sequence>MSTFLYDILVFFINLLMMLFIVFSYQRLCRNKISIKKSIIITILATIIYEPIFTKALDFLYQYLTTTLQNELLITAIYLSFINLSNYFVLVVTVYLVLDKNLKRVTLFSSISWCLYEFVFFILNNFCYAIANTNTYTYLFASLIAVCVSDVLLSYFIRKSDFSFLEHFLDKKETSLFKVILISIGIDLSYVIVRIIINRETFNFNISEFTLLIILLVIIYFFSKNYTALIRTQEEKKYSQILLQQQELYVKDLENIHQNMRSFKHDFKNMMTSLYLKSTQGNIEAIEQDLHQLIDDFDENIDKKMNLTNQISKIINTELKSILFQKMTEIDKNDIAFHLEVMYPINKTPIKTFDLCRIVGILMDNAIEEVKEHKGKITLILSNQSEGLHIIVENTIYNDVDMMKIYQEGYSSKDNHSGQGLTSLKAIINSYNCISHMTEIKEQKFIQDIFIKRGEEND</sequence>
<protein>
    <submittedName>
        <fullName evidence="3">Sensor histidine kinase YesM</fullName>
    </submittedName>
</protein>
<dbReference type="GO" id="GO:0016301">
    <property type="term" value="F:kinase activity"/>
    <property type="evidence" value="ECO:0007669"/>
    <property type="project" value="UniProtKB-KW"/>
</dbReference>
<dbReference type="GO" id="GO:0042802">
    <property type="term" value="F:identical protein binding"/>
    <property type="evidence" value="ECO:0007669"/>
    <property type="project" value="TreeGrafter"/>
</dbReference>
<reference evidence="3 4" key="1">
    <citation type="submission" date="2019-03" db="EMBL/GenBank/DDBJ databases">
        <title>Genomic Encyclopedia of Type Strains, Phase IV (KMG-IV): sequencing the most valuable type-strain genomes for metagenomic binning, comparative biology and taxonomic classification.</title>
        <authorList>
            <person name="Goeker M."/>
        </authorList>
    </citation>
    <scope>NUCLEOTIDE SEQUENCE [LARGE SCALE GENOMIC DNA]</scope>
    <source>
        <strain evidence="3 4">DSM 29487</strain>
    </source>
</reference>
<dbReference type="Proteomes" id="UP000295515">
    <property type="component" value="Unassembled WGS sequence"/>
</dbReference>
<dbReference type="Gene3D" id="3.30.565.10">
    <property type="entry name" value="Histidine kinase-like ATPase, C-terminal domain"/>
    <property type="match status" value="1"/>
</dbReference>
<evidence type="ECO:0000313" key="3">
    <source>
        <dbReference type="EMBL" id="TCV92933.1"/>
    </source>
</evidence>
<name>A0A4R3YPU1_9FIRM</name>
<keyword evidence="1" id="KW-0812">Transmembrane</keyword>
<keyword evidence="3" id="KW-0418">Kinase</keyword>
<dbReference type="PANTHER" id="PTHR40448">
    <property type="entry name" value="TWO-COMPONENT SENSOR HISTIDINE KINASE"/>
    <property type="match status" value="1"/>
</dbReference>
<dbReference type="SUPFAM" id="SSF55874">
    <property type="entry name" value="ATPase domain of HSP90 chaperone/DNA topoisomerase II/histidine kinase"/>
    <property type="match status" value="1"/>
</dbReference>
<evidence type="ECO:0000313" key="4">
    <source>
        <dbReference type="Proteomes" id="UP000295515"/>
    </source>
</evidence>
<dbReference type="PANTHER" id="PTHR40448:SF1">
    <property type="entry name" value="TWO-COMPONENT SENSOR HISTIDINE KINASE"/>
    <property type="match status" value="1"/>
</dbReference>
<dbReference type="RefSeq" id="WP_066443478.1">
    <property type="nucleotide sequence ID" value="NZ_JANKBF010000001.1"/>
</dbReference>
<dbReference type="EMBL" id="SMCQ01000025">
    <property type="protein sequence ID" value="TCV92933.1"/>
    <property type="molecule type" value="Genomic_DNA"/>
</dbReference>
<dbReference type="InterPro" id="IPR032834">
    <property type="entry name" value="NatK-like_C"/>
</dbReference>
<keyword evidence="4" id="KW-1185">Reference proteome</keyword>
<feature type="transmembrane region" description="Helical" evidence="1">
    <location>
        <begin position="203"/>
        <end position="222"/>
    </location>
</feature>
<evidence type="ECO:0000256" key="1">
    <source>
        <dbReference type="SAM" id="Phobius"/>
    </source>
</evidence>
<dbReference type="InterPro" id="IPR036890">
    <property type="entry name" value="HATPase_C_sf"/>
</dbReference>
<keyword evidence="1" id="KW-0472">Membrane</keyword>
<proteinExistence type="predicted"/>
<feature type="transmembrane region" description="Helical" evidence="1">
    <location>
        <begin position="137"/>
        <end position="156"/>
    </location>
</feature>
<evidence type="ECO:0000259" key="2">
    <source>
        <dbReference type="Pfam" id="PF14501"/>
    </source>
</evidence>
<dbReference type="Pfam" id="PF14501">
    <property type="entry name" value="HATPase_c_5"/>
    <property type="match status" value="1"/>
</dbReference>
<dbReference type="GeneID" id="98916431"/>
<keyword evidence="3" id="KW-0808">Transferase</keyword>
<keyword evidence="1" id="KW-1133">Transmembrane helix</keyword>
<organism evidence="3 4">
    <name type="scientific">Longibaculum muris</name>
    <dbReference type="NCBI Taxonomy" id="1796628"/>
    <lineage>
        <taxon>Bacteria</taxon>
        <taxon>Bacillati</taxon>
        <taxon>Bacillota</taxon>
        <taxon>Erysipelotrichia</taxon>
        <taxon>Erysipelotrichales</taxon>
        <taxon>Coprobacillaceae</taxon>
        <taxon>Longibaculum</taxon>
    </lineage>
</organism>
<comment type="caution">
    <text evidence="3">The sequence shown here is derived from an EMBL/GenBank/DDBJ whole genome shotgun (WGS) entry which is preliminary data.</text>
</comment>
<feature type="domain" description="Sensor histidine kinase NatK-like C-terminal" evidence="2">
    <location>
        <begin position="351"/>
        <end position="451"/>
    </location>
</feature>
<dbReference type="AlphaFoldDB" id="A0A4R3YPU1"/>
<feature type="transmembrane region" description="Helical" evidence="1">
    <location>
        <begin position="77"/>
        <end position="98"/>
    </location>
</feature>
<feature type="transmembrane region" description="Helical" evidence="1">
    <location>
        <begin position="176"/>
        <end position="197"/>
    </location>
</feature>